<evidence type="ECO:0000313" key="1">
    <source>
        <dbReference type="EMBL" id="KAJ8935629.1"/>
    </source>
</evidence>
<reference evidence="1" key="1">
    <citation type="journal article" date="2023" name="Insect Mol. Biol.">
        <title>Genome sequencing provides insights into the evolution of gene families encoding plant cell wall-degrading enzymes in longhorned beetles.</title>
        <authorList>
            <person name="Shin N.R."/>
            <person name="Okamura Y."/>
            <person name="Kirsch R."/>
            <person name="Pauchet Y."/>
        </authorList>
    </citation>
    <scope>NUCLEOTIDE SEQUENCE</scope>
    <source>
        <strain evidence="1">AMC_N1</strain>
    </source>
</reference>
<evidence type="ECO:0000313" key="2">
    <source>
        <dbReference type="Proteomes" id="UP001162162"/>
    </source>
</evidence>
<protein>
    <submittedName>
        <fullName evidence="1">Uncharacterized protein</fullName>
    </submittedName>
</protein>
<gene>
    <name evidence="1" type="ORF">NQ318_009139</name>
</gene>
<keyword evidence="2" id="KW-1185">Reference proteome</keyword>
<organism evidence="1 2">
    <name type="scientific">Aromia moschata</name>
    <dbReference type="NCBI Taxonomy" id="1265417"/>
    <lineage>
        <taxon>Eukaryota</taxon>
        <taxon>Metazoa</taxon>
        <taxon>Ecdysozoa</taxon>
        <taxon>Arthropoda</taxon>
        <taxon>Hexapoda</taxon>
        <taxon>Insecta</taxon>
        <taxon>Pterygota</taxon>
        <taxon>Neoptera</taxon>
        <taxon>Endopterygota</taxon>
        <taxon>Coleoptera</taxon>
        <taxon>Polyphaga</taxon>
        <taxon>Cucujiformia</taxon>
        <taxon>Chrysomeloidea</taxon>
        <taxon>Cerambycidae</taxon>
        <taxon>Cerambycinae</taxon>
        <taxon>Callichromatini</taxon>
        <taxon>Aromia</taxon>
    </lineage>
</organism>
<name>A0AAV8XAY0_9CUCU</name>
<dbReference type="EMBL" id="JAPWTK010000857">
    <property type="protein sequence ID" value="KAJ8935629.1"/>
    <property type="molecule type" value="Genomic_DNA"/>
</dbReference>
<comment type="caution">
    <text evidence="1">The sequence shown here is derived from an EMBL/GenBank/DDBJ whole genome shotgun (WGS) entry which is preliminary data.</text>
</comment>
<dbReference type="AlphaFoldDB" id="A0AAV8XAY0"/>
<proteinExistence type="predicted"/>
<dbReference type="Proteomes" id="UP001162162">
    <property type="component" value="Unassembled WGS sequence"/>
</dbReference>
<feature type="non-terminal residue" evidence="1">
    <location>
        <position position="1"/>
    </location>
</feature>
<sequence>SEPSLVPRSGYPKSTTSKRLGRQCWRTCCWTFLQDRKINFEKYLDLLINHVIPSCRVQFLVQFNVINQQLRFQPDGAPPHFAANVTSSKEKRLLFQILGENLRVVI</sequence>
<accession>A0AAV8XAY0</accession>